<dbReference type="Proteomes" id="UP000242645">
    <property type="component" value="Chromosome"/>
</dbReference>
<dbReference type="RefSeq" id="WP_096399369.1">
    <property type="nucleotide sequence ID" value="NZ_AP017368.1"/>
</dbReference>
<keyword evidence="2" id="KW-1185">Reference proteome</keyword>
<proteinExistence type="predicted"/>
<name>A0A1J1E1T4_9BACT</name>
<dbReference type="EMBL" id="AP017368">
    <property type="protein sequence ID" value="BAV91843.1"/>
    <property type="molecule type" value="Genomic_DNA"/>
</dbReference>
<dbReference type="OrthoDB" id="5521552at2"/>
<protein>
    <submittedName>
        <fullName evidence="1">Uncharacterized protein</fullName>
    </submittedName>
</protein>
<evidence type="ECO:0000313" key="2">
    <source>
        <dbReference type="Proteomes" id="UP000242645"/>
    </source>
</evidence>
<sequence length="84" mass="9650">MSTLQIRLKNCIQTILELETDLSAEFLGSHFNNELTALKNYLQQVDNMMLAEDDVKRLEDATANFLAEIRLSNKGLPQQKRLLQ</sequence>
<dbReference type="AlphaFoldDB" id="A0A1J1E1T4"/>
<evidence type="ECO:0000313" key="1">
    <source>
        <dbReference type="EMBL" id="BAV91843.1"/>
    </source>
</evidence>
<gene>
    <name evidence="1" type="ORF">RSDT_0331</name>
</gene>
<accession>A0A1J1E1T4</accession>
<dbReference type="KEGG" id="dtr:RSDT_0331"/>
<reference evidence="1 2" key="1">
    <citation type="journal article" date="2017" name="ISME J.">
        <title>Genome of 'Ca. Desulfovibrio trichonymphae', an H2-oxidizing bacterium in a tripartite symbiotic system within a protist cell in the termite gut.</title>
        <authorList>
            <person name="Kuwahara H."/>
            <person name="Yuki M."/>
            <person name="Izawa K."/>
            <person name="Ohkuma M."/>
            <person name="Hongoh Y."/>
        </authorList>
    </citation>
    <scope>NUCLEOTIDE SEQUENCE [LARGE SCALE GENOMIC DNA]</scope>
    <source>
        <strain evidence="1 2">Rs-N31</strain>
    </source>
</reference>
<organism evidence="1 2">
    <name type="scientific">Candidatus Desulfovibrio trichonymphae</name>
    <dbReference type="NCBI Taxonomy" id="1725232"/>
    <lineage>
        <taxon>Bacteria</taxon>
        <taxon>Pseudomonadati</taxon>
        <taxon>Thermodesulfobacteriota</taxon>
        <taxon>Desulfovibrionia</taxon>
        <taxon>Desulfovibrionales</taxon>
        <taxon>Desulfovibrionaceae</taxon>
        <taxon>Desulfovibrio</taxon>
    </lineage>
</organism>